<reference evidence="4 5" key="1">
    <citation type="submission" date="2019-04" db="EMBL/GenBank/DDBJ databases">
        <title>Friends and foes A comparative genomics study of 23 Aspergillus species from section Flavi.</title>
        <authorList>
            <consortium name="DOE Joint Genome Institute"/>
            <person name="Kjaerbolling I."/>
            <person name="Vesth T."/>
            <person name="Frisvad J.C."/>
            <person name="Nybo J.L."/>
            <person name="Theobald S."/>
            <person name="Kildgaard S."/>
            <person name="Isbrandt T."/>
            <person name="Kuo A."/>
            <person name="Sato A."/>
            <person name="Lyhne E.K."/>
            <person name="Kogle M.E."/>
            <person name="Wiebenga A."/>
            <person name="Kun R.S."/>
            <person name="Lubbers R.J."/>
            <person name="Makela M.R."/>
            <person name="Barry K."/>
            <person name="Chovatia M."/>
            <person name="Clum A."/>
            <person name="Daum C."/>
            <person name="Haridas S."/>
            <person name="He G."/>
            <person name="LaButti K."/>
            <person name="Lipzen A."/>
            <person name="Mondo S."/>
            <person name="Riley R."/>
            <person name="Salamov A."/>
            <person name="Simmons B.A."/>
            <person name="Magnuson J.K."/>
            <person name="Henrissat B."/>
            <person name="Mortensen U.H."/>
            <person name="Larsen T.O."/>
            <person name="Devries R.P."/>
            <person name="Grigoriev I.V."/>
            <person name="Machida M."/>
            <person name="Baker S.E."/>
            <person name="Andersen M.R."/>
        </authorList>
    </citation>
    <scope>NUCLEOTIDE SEQUENCE [LARGE SCALE GENOMIC DNA]</scope>
    <source>
        <strain evidence="4 5">IBT 18842</strain>
    </source>
</reference>
<keyword evidence="3" id="KW-0812">Transmembrane</keyword>
<keyword evidence="3" id="KW-0472">Membrane</keyword>
<feature type="transmembrane region" description="Helical" evidence="3">
    <location>
        <begin position="216"/>
        <end position="234"/>
    </location>
</feature>
<sequence>MQVLCIHFVFFNTWGISNSFSVYQQICSAMFPQSPSKISWIGSVQVCFLFFAVVVAGRATDTGYFRHAYVSEVFLQLLGIFVLSLSKIYWQVFLAQSVCMGLGNGLTFTPGLSVISSYFENNRGFAVGLSAAGAATGGLIYPVAVNQLLYHNGVSVGWTTRAIGLIMVITHLPGYSPSNPVCHLVPCSNFWGLYFAFFYIGTFARDRIGIKDTQDLVLVLNGVWVVGRVLPTVIGDRVTGRLSILIPCSLASSVIIYCWIPVPTAGGLYAFAAVYGVVGGAAQALFPAAITTLNPDSKQTGTRVGMILSIMGIATLTGPAIEGALIQRGNGTVAARVAKAGWRLNVKA</sequence>
<feature type="transmembrane region" description="Helical" evidence="3">
    <location>
        <begin position="125"/>
        <end position="144"/>
    </location>
</feature>
<feature type="transmembrane region" description="Helical" evidence="3">
    <location>
        <begin position="38"/>
        <end position="56"/>
    </location>
</feature>
<dbReference type="InterPro" id="IPR050327">
    <property type="entry name" value="Proton-linked_MCT"/>
</dbReference>
<dbReference type="EMBL" id="ML742059">
    <property type="protein sequence ID" value="KAE8152051.1"/>
    <property type="molecule type" value="Genomic_DNA"/>
</dbReference>
<protein>
    <submittedName>
        <fullName evidence="4">Major facilitator superfamily domain-containing protein</fullName>
    </submittedName>
</protein>
<dbReference type="PANTHER" id="PTHR11360">
    <property type="entry name" value="MONOCARBOXYLATE TRANSPORTER"/>
    <property type="match status" value="1"/>
</dbReference>
<dbReference type="InterPro" id="IPR036259">
    <property type="entry name" value="MFS_trans_sf"/>
</dbReference>
<feature type="transmembrane region" description="Helical" evidence="3">
    <location>
        <begin position="188"/>
        <end position="204"/>
    </location>
</feature>
<evidence type="ECO:0000256" key="3">
    <source>
        <dbReference type="SAM" id="Phobius"/>
    </source>
</evidence>
<feature type="transmembrane region" description="Helical" evidence="3">
    <location>
        <begin position="240"/>
        <end position="260"/>
    </location>
</feature>
<dbReference type="SUPFAM" id="SSF103473">
    <property type="entry name" value="MFS general substrate transporter"/>
    <property type="match status" value="1"/>
</dbReference>
<dbReference type="InterPro" id="IPR011701">
    <property type="entry name" value="MFS"/>
</dbReference>
<comment type="similarity">
    <text evidence="2">Belongs to the major facilitator superfamily. Monocarboxylate porter (TC 2.A.1.13) family.</text>
</comment>
<dbReference type="GO" id="GO:0022857">
    <property type="term" value="F:transmembrane transporter activity"/>
    <property type="evidence" value="ECO:0007669"/>
    <property type="project" value="InterPro"/>
</dbReference>
<feature type="transmembrane region" description="Helical" evidence="3">
    <location>
        <begin position="156"/>
        <end position="176"/>
    </location>
</feature>
<dbReference type="PANTHER" id="PTHR11360:SF130">
    <property type="entry name" value="MAJOR FACILITATOR SUPERFAMILY (MFS) PROFILE DOMAIN-CONTAINING PROTEIN-RELATED"/>
    <property type="match status" value="1"/>
</dbReference>
<keyword evidence="3" id="KW-1133">Transmembrane helix</keyword>
<feature type="transmembrane region" description="Helical" evidence="3">
    <location>
        <begin position="306"/>
        <end position="326"/>
    </location>
</feature>
<gene>
    <name evidence="4" type="ORF">BDV25DRAFT_170839</name>
</gene>
<feature type="transmembrane region" description="Helical" evidence="3">
    <location>
        <begin position="267"/>
        <end position="286"/>
    </location>
</feature>
<evidence type="ECO:0000313" key="5">
    <source>
        <dbReference type="Proteomes" id="UP000325780"/>
    </source>
</evidence>
<dbReference type="Pfam" id="PF07690">
    <property type="entry name" value="MFS_1"/>
    <property type="match status" value="1"/>
</dbReference>
<evidence type="ECO:0000313" key="4">
    <source>
        <dbReference type="EMBL" id="KAE8152051.1"/>
    </source>
</evidence>
<accession>A0A5N6U1C8</accession>
<proteinExistence type="inferred from homology"/>
<dbReference type="Proteomes" id="UP000325780">
    <property type="component" value="Unassembled WGS sequence"/>
</dbReference>
<evidence type="ECO:0000256" key="2">
    <source>
        <dbReference type="ARBA" id="ARBA00006727"/>
    </source>
</evidence>
<evidence type="ECO:0000256" key="1">
    <source>
        <dbReference type="ARBA" id="ARBA00004141"/>
    </source>
</evidence>
<comment type="subcellular location">
    <subcellularLocation>
        <location evidence="1">Membrane</location>
        <topology evidence="1">Multi-pass membrane protein</topology>
    </subcellularLocation>
</comment>
<dbReference type="Gene3D" id="1.20.1250.20">
    <property type="entry name" value="MFS general substrate transporter like domains"/>
    <property type="match status" value="2"/>
</dbReference>
<organism evidence="4 5">
    <name type="scientific">Aspergillus avenaceus</name>
    <dbReference type="NCBI Taxonomy" id="36643"/>
    <lineage>
        <taxon>Eukaryota</taxon>
        <taxon>Fungi</taxon>
        <taxon>Dikarya</taxon>
        <taxon>Ascomycota</taxon>
        <taxon>Pezizomycotina</taxon>
        <taxon>Eurotiomycetes</taxon>
        <taxon>Eurotiomycetidae</taxon>
        <taxon>Eurotiales</taxon>
        <taxon>Aspergillaceae</taxon>
        <taxon>Aspergillus</taxon>
        <taxon>Aspergillus subgen. Circumdati</taxon>
    </lineage>
</organism>
<dbReference type="OrthoDB" id="6499973at2759"/>
<feature type="transmembrane region" description="Helical" evidence="3">
    <location>
        <begin position="68"/>
        <end position="86"/>
    </location>
</feature>
<dbReference type="GO" id="GO:0016020">
    <property type="term" value="C:membrane"/>
    <property type="evidence" value="ECO:0007669"/>
    <property type="project" value="UniProtKB-SubCell"/>
</dbReference>
<dbReference type="AlphaFoldDB" id="A0A5N6U1C8"/>
<keyword evidence="5" id="KW-1185">Reference proteome</keyword>
<name>A0A5N6U1C8_ASPAV</name>